<name>A0ACB7SQZ4_HYAAI</name>
<dbReference type="Proteomes" id="UP000821845">
    <property type="component" value="Chromosome 3"/>
</dbReference>
<reference evidence="1" key="1">
    <citation type="submission" date="2020-05" db="EMBL/GenBank/DDBJ databases">
        <title>Large-scale comparative analyses of tick genomes elucidate their genetic diversity and vector capacities.</title>
        <authorList>
            <person name="Jia N."/>
            <person name="Wang J."/>
            <person name="Shi W."/>
            <person name="Du L."/>
            <person name="Sun Y."/>
            <person name="Zhan W."/>
            <person name="Jiang J."/>
            <person name="Wang Q."/>
            <person name="Zhang B."/>
            <person name="Ji P."/>
            <person name="Sakyi L.B."/>
            <person name="Cui X."/>
            <person name="Yuan T."/>
            <person name="Jiang B."/>
            <person name="Yang W."/>
            <person name="Lam T.T.-Y."/>
            <person name="Chang Q."/>
            <person name="Ding S."/>
            <person name="Wang X."/>
            <person name="Zhu J."/>
            <person name="Ruan X."/>
            <person name="Zhao L."/>
            <person name="Wei J."/>
            <person name="Que T."/>
            <person name="Du C."/>
            <person name="Cheng J."/>
            <person name="Dai P."/>
            <person name="Han X."/>
            <person name="Huang E."/>
            <person name="Gao Y."/>
            <person name="Liu J."/>
            <person name="Shao H."/>
            <person name="Ye R."/>
            <person name="Li L."/>
            <person name="Wei W."/>
            <person name="Wang X."/>
            <person name="Wang C."/>
            <person name="Yang T."/>
            <person name="Huo Q."/>
            <person name="Li W."/>
            <person name="Guo W."/>
            <person name="Chen H."/>
            <person name="Zhou L."/>
            <person name="Ni X."/>
            <person name="Tian J."/>
            <person name="Zhou Y."/>
            <person name="Sheng Y."/>
            <person name="Liu T."/>
            <person name="Pan Y."/>
            <person name="Xia L."/>
            <person name="Li J."/>
            <person name="Zhao F."/>
            <person name="Cao W."/>
        </authorList>
    </citation>
    <scope>NUCLEOTIDE SEQUENCE</scope>
    <source>
        <strain evidence="1">Hyas-2018</strain>
    </source>
</reference>
<evidence type="ECO:0000313" key="2">
    <source>
        <dbReference type="Proteomes" id="UP000821845"/>
    </source>
</evidence>
<comment type="caution">
    <text evidence="1">The sequence shown here is derived from an EMBL/GenBank/DDBJ whole genome shotgun (WGS) entry which is preliminary data.</text>
</comment>
<protein>
    <submittedName>
        <fullName evidence="1">Uncharacterized protein</fullName>
    </submittedName>
</protein>
<keyword evidence="2" id="KW-1185">Reference proteome</keyword>
<gene>
    <name evidence="1" type="ORF">HPB50_014993</name>
</gene>
<proteinExistence type="predicted"/>
<accession>A0ACB7SQZ4</accession>
<dbReference type="EMBL" id="CM023483">
    <property type="protein sequence ID" value="KAH6936213.1"/>
    <property type="molecule type" value="Genomic_DNA"/>
</dbReference>
<organism evidence="1 2">
    <name type="scientific">Hyalomma asiaticum</name>
    <name type="common">Tick</name>
    <dbReference type="NCBI Taxonomy" id="266040"/>
    <lineage>
        <taxon>Eukaryota</taxon>
        <taxon>Metazoa</taxon>
        <taxon>Ecdysozoa</taxon>
        <taxon>Arthropoda</taxon>
        <taxon>Chelicerata</taxon>
        <taxon>Arachnida</taxon>
        <taxon>Acari</taxon>
        <taxon>Parasitiformes</taxon>
        <taxon>Ixodida</taxon>
        <taxon>Ixodoidea</taxon>
        <taxon>Ixodidae</taxon>
        <taxon>Hyalomminae</taxon>
        <taxon>Hyalomma</taxon>
    </lineage>
</organism>
<sequence length="432" mass="46664">MSVPELAALVDRLEQVAFRLERCEGQAFGGGGGSPAARLLQRGTSVELVSASVQGFEALLRGPVQAYLTLSRTIGGDVQTHASMVEKALLTQRQFLGVVAKSRQPDKAPAPAPFIKEMSDACQFYTNRVLVDYKEKDKTHVDWARSWLTVLSELQAFVKEHHLTGLVWNPKGGDAMSLASGGGAPAAGGPGGPPPPPPPPPADFMNNQIPPEDPRAALFRDLNKGEDISKGLKKVSSDQMTHKNPALRAQAPVAPKSTPAQPPSRFGSKPSQEITKPPRLELEGKKWCVEFQVNNQNIVLDQTQMNQSVCIYKCVNSIIQVKGKVNSIVIDSCKKTAVVFEDIVSVVEFINCQSVKAQSMGRVPTIAVDKTDGAHIYLSDKSLDVEVVTSKSSEVNVSVPTPSGDYMEIPVPEQYKSVWNGKTLTTSVIEKA</sequence>
<evidence type="ECO:0000313" key="1">
    <source>
        <dbReference type="EMBL" id="KAH6936213.1"/>
    </source>
</evidence>